<keyword evidence="2" id="KW-0732">Signal</keyword>
<dbReference type="AlphaFoldDB" id="Q23BM7"/>
<organism evidence="3 4">
    <name type="scientific">Tetrahymena thermophila (strain SB210)</name>
    <dbReference type="NCBI Taxonomy" id="312017"/>
    <lineage>
        <taxon>Eukaryota</taxon>
        <taxon>Sar</taxon>
        <taxon>Alveolata</taxon>
        <taxon>Ciliophora</taxon>
        <taxon>Intramacronucleata</taxon>
        <taxon>Oligohymenophorea</taxon>
        <taxon>Hymenostomatida</taxon>
        <taxon>Tetrahymenina</taxon>
        <taxon>Tetrahymenidae</taxon>
        <taxon>Tetrahymena</taxon>
    </lineage>
</organism>
<feature type="transmembrane region" description="Helical" evidence="1">
    <location>
        <begin position="89"/>
        <end position="110"/>
    </location>
</feature>
<proteinExistence type="predicted"/>
<dbReference type="KEGG" id="tet:TTHERM_00233000"/>
<keyword evidence="1" id="KW-0472">Membrane</keyword>
<keyword evidence="4" id="KW-1185">Reference proteome</keyword>
<dbReference type="Proteomes" id="UP000009168">
    <property type="component" value="Unassembled WGS sequence"/>
</dbReference>
<dbReference type="GeneID" id="7841938"/>
<feature type="chain" id="PRO_5004201737" evidence="2">
    <location>
        <begin position="21"/>
        <end position="111"/>
    </location>
</feature>
<dbReference type="EMBL" id="GG662718">
    <property type="protein sequence ID" value="EAR94091.1"/>
    <property type="molecule type" value="Genomic_DNA"/>
</dbReference>
<protein>
    <submittedName>
        <fullName evidence="3">Transmembrane protein, putative</fullName>
    </submittedName>
</protein>
<keyword evidence="1 3" id="KW-0812">Transmembrane</keyword>
<gene>
    <name evidence="3" type="ORF">TTHERM_00233000</name>
</gene>
<dbReference type="InParanoid" id="Q23BM7"/>
<evidence type="ECO:0000313" key="3">
    <source>
        <dbReference type="EMBL" id="EAR94091.1"/>
    </source>
</evidence>
<evidence type="ECO:0000256" key="1">
    <source>
        <dbReference type="SAM" id="Phobius"/>
    </source>
</evidence>
<feature type="signal peptide" evidence="2">
    <location>
        <begin position="1"/>
        <end position="20"/>
    </location>
</feature>
<evidence type="ECO:0000256" key="2">
    <source>
        <dbReference type="SAM" id="SignalP"/>
    </source>
</evidence>
<reference evidence="4" key="1">
    <citation type="journal article" date="2006" name="PLoS Biol.">
        <title>Macronuclear genome sequence of the ciliate Tetrahymena thermophila, a model eukaryote.</title>
        <authorList>
            <person name="Eisen J.A."/>
            <person name="Coyne R.S."/>
            <person name="Wu M."/>
            <person name="Wu D."/>
            <person name="Thiagarajan M."/>
            <person name="Wortman J.R."/>
            <person name="Badger J.H."/>
            <person name="Ren Q."/>
            <person name="Amedeo P."/>
            <person name="Jones K.M."/>
            <person name="Tallon L.J."/>
            <person name="Delcher A.L."/>
            <person name="Salzberg S.L."/>
            <person name="Silva J.C."/>
            <person name="Haas B.J."/>
            <person name="Majoros W.H."/>
            <person name="Farzad M."/>
            <person name="Carlton J.M."/>
            <person name="Smith R.K. Jr."/>
            <person name="Garg J."/>
            <person name="Pearlman R.E."/>
            <person name="Karrer K.M."/>
            <person name="Sun L."/>
            <person name="Manning G."/>
            <person name="Elde N.C."/>
            <person name="Turkewitz A.P."/>
            <person name="Asai D.J."/>
            <person name="Wilkes D.E."/>
            <person name="Wang Y."/>
            <person name="Cai H."/>
            <person name="Collins K."/>
            <person name="Stewart B.A."/>
            <person name="Lee S.R."/>
            <person name="Wilamowska K."/>
            <person name="Weinberg Z."/>
            <person name="Ruzzo W.L."/>
            <person name="Wloga D."/>
            <person name="Gaertig J."/>
            <person name="Frankel J."/>
            <person name="Tsao C.-C."/>
            <person name="Gorovsky M.A."/>
            <person name="Keeling P.J."/>
            <person name="Waller R.F."/>
            <person name="Patron N.J."/>
            <person name="Cherry J.M."/>
            <person name="Stover N.A."/>
            <person name="Krieger C.J."/>
            <person name="del Toro C."/>
            <person name="Ryder H.F."/>
            <person name="Williamson S.C."/>
            <person name="Barbeau R.A."/>
            <person name="Hamilton E.P."/>
            <person name="Orias E."/>
        </authorList>
    </citation>
    <scope>NUCLEOTIDE SEQUENCE [LARGE SCALE GENOMIC DNA]</scope>
    <source>
        <strain evidence="4">SB210</strain>
    </source>
</reference>
<sequence length="111" mass="12054">MRKITSVLILISITLFTVNAQKCSDVQAQLSSGKVCQSTDTACQTALTTFIACTLNCTQSNNAESAVGACFIKNCSNISNPTVQNYYNQLINCTYSVLLFSSLFFLVAFLL</sequence>
<dbReference type="HOGENOM" id="CLU_144475_0_0_1"/>
<dbReference type="RefSeq" id="XP_001014336.1">
    <property type="nucleotide sequence ID" value="XM_001014336.1"/>
</dbReference>
<accession>Q23BM7</accession>
<keyword evidence="1" id="KW-1133">Transmembrane helix</keyword>
<name>Q23BM7_TETTS</name>
<evidence type="ECO:0000313" key="4">
    <source>
        <dbReference type="Proteomes" id="UP000009168"/>
    </source>
</evidence>